<dbReference type="OrthoDB" id="9814817at2"/>
<proteinExistence type="predicted"/>
<dbReference type="Proteomes" id="UP000095544">
    <property type="component" value="Unassembled WGS sequence"/>
</dbReference>
<protein>
    <recommendedName>
        <fullName evidence="4">Four helix bundle protein</fullName>
    </recommendedName>
</protein>
<dbReference type="STRING" id="39482.ERS852491_00265"/>
<dbReference type="CDD" id="cd16376">
    <property type="entry name" value="Avd_like"/>
    <property type="match status" value="1"/>
</dbReference>
<name>A0A173Z4M3_9FIRM</name>
<dbReference type="RefSeq" id="WP_018595929.1">
    <property type="nucleotide sequence ID" value="NZ_CYZU01000002.1"/>
</dbReference>
<evidence type="ECO:0000313" key="2">
    <source>
        <dbReference type="EMBL" id="CUN70098.1"/>
    </source>
</evidence>
<evidence type="ECO:0000256" key="1">
    <source>
        <dbReference type="SAM" id="MobiDB-lite"/>
    </source>
</evidence>
<evidence type="ECO:0000313" key="3">
    <source>
        <dbReference type="Proteomes" id="UP000095544"/>
    </source>
</evidence>
<evidence type="ECO:0008006" key="4">
    <source>
        <dbReference type="Google" id="ProtNLM"/>
    </source>
</evidence>
<dbReference type="Gene3D" id="1.20.1440.60">
    <property type="entry name" value="23S rRNA-intervening sequence"/>
    <property type="match status" value="1"/>
</dbReference>
<dbReference type="InterPro" id="IPR055360">
    <property type="entry name" value="bAvd"/>
</dbReference>
<dbReference type="AlphaFoldDB" id="A0A173Z4M3"/>
<organism evidence="2 3">
    <name type="scientific">Faecalicatena contorta</name>
    <dbReference type="NCBI Taxonomy" id="39482"/>
    <lineage>
        <taxon>Bacteria</taxon>
        <taxon>Bacillati</taxon>
        <taxon>Bacillota</taxon>
        <taxon>Clostridia</taxon>
        <taxon>Lachnospirales</taxon>
        <taxon>Lachnospiraceae</taxon>
        <taxon>Faecalicatena</taxon>
    </lineage>
</organism>
<dbReference type="GeneID" id="75051315"/>
<feature type="region of interest" description="Disordered" evidence="1">
    <location>
        <begin position="129"/>
        <end position="149"/>
    </location>
</feature>
<gene>
    <name evidence="2" type="ORF">ERS852491_00265</name>
</gene>
<sequence length="149" mass="17366">MVQREENPTVSEKQKYENLSIRMKIMDMMEYSMPLIERWSVAHQKLLGDRIAACMEDMLELANELEWAYSKKTPCKNLDMKNKALQDFITLAYKLKYLKGSSSHAEWTRRSKEIGSMIGGYQQWIYEDSPVPKKTGGKLPAQNKGNRLR</sequence>
<dbReference type="EMBL" id="CYZU01000002">
    <property type="protein sequence ID" value="CUN70098.1"/>
    <property type="molecule type" value="Genomic_DNA"/>
</dbReference>
<reference evidence="2 3" key="1">
    <citation type="submission" date="2015-09" db="EMBL/GenBank/DDBJ databases">
        <authorList>
            <consortium name="Pathogen Informatics"/>
        </authorList>
    </citation>
    <scope>NUCLEOTIDE SEQUENCE [LARGE SCALE GENOMIC DNA]</scope>
    <source>
        <strain evidence="2 3">2789STDY5834876</strain>
    </source>
</reference>
<dbReference type="InterPro" id="IPR036583">
    <property type="entry name" value="23S_rRNA_IVS_sf"/>
</dbReference>
<accession>A0A173Z4M3</accession>